<dbReference type="Gene3D" id="3.30.1540.10">
    <property type="entry name" value="formyl-coa transferase, domain 3"/>
    <property type="match status" value="1"/>
</dbReference>
<dbReference type="PANTHER" id="PTHR48228">
    <property type="entry name" value="SUCCINYL-COA--D-CITRAMALATE COA-TRANSFERASE"/>
    <property type="match status" value="1"/>
</dbReference>
<accession>A0A6J7BVF7</accession>
<proteinExistence type="predicted"/>
<reference evidence="2" key="1">
    <citation type="submission" date="2020-05" db="EMBL/GenBank/DDBJ databases">
        <authorList>
            <person name="Chiriac C."/>
            <person name="Salcher M."/>
            <person name="Ghai R."/>
            <person name="Kavagutti S V."/>
        </authorList>
    </citation>
    <scope>NUCLEOTIDE SEQUENCE</scope>
</reference>
<evidence type="ECO:0000256" key="1">
    <source>
        <dbReference type="SAM" id="MobiDB-lite"/>
    </source>
</evidence>
<name>A0A6J7BVF7_9ZZZZ</name>
<dbReference type="InterPro" id="IPR050509">
    <property type="entry name" value="CoA-transferase_III"/>
</dbReference>
<feature type="region of interest" description="Disordered" evidence="1">
    <location>
        <begin position="332"/>
        <end position="356"/>
    </location>
</feature>
<gene>
    <name evidence="2" type="ORF">UFOPK3267_00970</name>
</gene>
<dbReference type="Gene3D" id="3.40.50.10540">
    <property type="entry name" value="Crotonobetainyl-coa:carnitine coa-transferase, domain 1"/>
    <property type="match status" value="1"/>
</dbReference>
<organism evidence="2">
    <name type="scientific">freshwater metagenome</name>
    <dbReference type="NCBI Taxonomy" id="449393"/>
    <lineage>
        <taxon>unclassified sequences</taxon>
        <taxon>metagenomes</taxon>
        <taxon>ecological metagenomes</taxon>
    </lineage>
</organism>
<dbReference type="GO" id="GO:0003824">
    <property type="term" value="F:catalytic activity"/>
    <property type="evidence" value="ECO:0007669"/>
    <property type="project" value="InterPro"/>
</dbReference>
<sequence length="390" mass="42255">MSGPLSGYKVIELAGLGPGPFAAMLLADMGAEVIRVEKSQSVRGPAPTAPNADTMLRGRKNIALDLKHPEGVETFLQLADQADILLEGYRPGVMERLGIGPDVCMARNPKLVYGRMTGWGQEGPYAMAAGHDINYISLSGVLGQVRRPGERPLAPMNLIGDFGGGGMFLAFGVVCALLDAAKSGKGQIVDTAMVDGSAVLNMFTWAWRNMGLFNPKTPGENMLDCGAHFYDTYECADGKYISIGSIEPQFYAELLRRTGLSQDAEFLNQHERNNWPHLKNRLRDVFLAKTRDEWCAEMEMTDVCFAPVLDMDEALEHPHMVERDTFVTVSGAEQPAPAPRFSRTKPELGTLPAHPGEHSREVLLGWGFADDRAAALIANGAVIDAPPTGA</sequence>
<evidence type="ECO:0000313" key="2">
    <source>
        <dbReference type="EMBL" id="CAB4849676.1"/>
    </source>
</evidence>
<dbReference type="InterPro" id="IPR044855">
    <property type="entry name" value="CoA-Trfase_III_dom3_sf"/>
</dbReference>
<protein>
    <submittedName>
        <fullName evidence="2">Unannotated protein</fullName>
    </submittedName>
</protein>
<dbReference type="InterPro" id="IPR023606">
    <property type="entry name" value="CoA-Trfase_III_dom_1_sf"/>
</dbReference>
<dbReference type="PANTHER" id="PTHR48228:SF5">
    <property type="entry name" value="ALPHA-METHYLACYL-COA RACEMASE"/>
    <property type="match status" value="1"/>
</dbReference>
<dbReference type="SUPFAM" id="SSF89796">
    <property type="entry name" value="CoA-transferase family III (CaiB/BaiF)"/>
    <property type="match status" value="1"/>
</dbReference>
<dbReference type="InterPro" id="IPR003673">
    <property type="entry name" value="CoA-Trfase_fam_III"/>
</dbReference>
<dbReference type="Pfam" id="PF02515">
    <property type="entry name" value="CoA_transf_3"/>
    <property type="match status" value="1"/>
</dbReference>
<dbReference type="AlphaFoldDB" id="A0A6J7BVF7"/>
<dbReference type="EMBL" id="CAFBIY010000041">
    <property type="protein sequence ID" value="CAB4849676.1"/>
    <property type="molecule type" value="Genomic_DNA"/>
</dbReference>